<feature type="compositionally biased region" description="Gly residues" evidence="1">
    <location>
        <begin position="162"/>
        <end position="175"/>
    </location>
</feature>
<keyword evidence="3" id="KW-1185">Reference proteome</keyword>
<protein>
    <submittedName>
        <fullName evidence="2">Uncharacterized protein</fullName>
    </submittedName>
</protein>
<dbReference type="EMBL" id="FOMX01000038">
    <property type="protein sequence ID" value="SFF24675.1"/>
    <property type="molecule type" value="Genomic_DNA"/>
</dbReference>
<dbReference type="AlphaFoldDB" id="A0A1I2H3G4"/>
<gene>
    <name evidence="2" type="ORF">SAMN02745121_07707</name>
</gene>
<feature type="region of interest" description="Disordered" evidence="1">
    <location>
        <begin position="152"/>
        <end position="187"/>
    </location>
</feature>
<accession>A0A1I2H3G4</accession>
<proteinExistence type="predicted"/>
<feature type="compositionally biased region" description="Basic residues" evidence="1">
    <location>
        <begin position="178"/>
        <end position="187"/>
    </location>
</feature>
<evidence type="ECO:0000313" key="3">
    <source>
        <dbReference type="Proteomes" id="UP000199400"/>
    </source>
</evidence>
<reference evidence="3" key="1">
    <citation type="submission" date="2016-10" db="EMBL/GenBank/DDBJ databases">
        <authorList>
            <person name="Varghese N."/>
            <person name="Submissions S."/>
        </authorList>
    </citation>
    <scope>NUCLEOTIDE SEQUENCE [LARGE SCALE GENOMIC DNA]</scope>
    <source>
        <strain evidence="3">ATCC 25963</strain>
    </source>
</reference>
<dbReference type="RefSeq" id="WP_096331793.1">
    <property type="nucleotide sequence ID" value="NZ_FOMX01000038.1"/>
</dbReference>
<sequence>MASPRQRDLLGTWIEDTSDPDEDTGDRYDDMMALHVLVLSRGAARRPVARYGQVYASNYGTDVKFGEGRFHCGEGRLVIELPAMIDRSNAVGMGYESRRSQVRACRFEFVRHDEDGEIVLTSHLDPGSPTVPAARFVRVADPTRELEQLDELAARVGEGRGEAGGGAASPDGSGGSKTPRRSRARKT</sequence>
<evidence type="ECO:0000313" key="2">
    <source>
        <dbReference type="EMBL" id="SFF24675.1"/>
    </source>
</evidence>
<name>A0A1I2H3G4_9BACT</name>
<organism evidence="2 3">
    <name type="scientific">Nannocystis exedens</name>
    <dbReference type="NCBI Taxonomy" id="54"/>
    <lineage>
        <taxon>Bacteria</taxon>
        <taxon>Pseudomonadati</taxon>
        <taxon>Myxococcota</taxon>
        <taxon>Polyangia</taxon>
        <taxon>Nannocystales</taxon>
        <taxon>Nannocystaceae</taxon>
        <taxon>Nannocystis</taxon>
    </lineage>
</organism>
<dbReference type="Proteomes" id="UP000199400">
    <property type="component" value="Unassembled WGS sequence"/>
</dbReference>
<evidence type="ECO:0000256" key="1">
    <source>
        <dbReference type="SAM" id="MobiDB-lite"/>
    </source>
</evidence>